<dbReference type="InterPro" id="IPR001580">
    <property type="entry name" value="Calret/calnex"/>
</dbReference>
<dbReference type="FunFam" id="2.10.250.10:FF:000001">
    <property type="entry name" value="Calnexin homolog"/>
    <property type="match status" value="1"/>
</dbReference>
<keyword evidence="7 9" id="KW-0143">Chaperone</keyword>
<keyword evidence="3 9" id="KW-0812">Transmembrane</keyword>
<dbReference type="GO" id="GO:0051082">
    <property type="term" value="F:unfolded protein binding"/>
    <property type="evidence" value="ECO:0007669"/>
    <property type="project" value="InterPro"/>
</dbReference>
<feature type="region of interest" description="Disordered" evidence="10">
    <location>
        <begin position="322"/>
        <end position="352"/>
    </location>
</feature>
<evidence type="ECO:0000256" key="10">
    <source>
        <dbReference type="SAM" id="MobiDB-lite"/>
    </source>
</evidence>
<feature type="transmembrane region" description="Helical" evidence="9">
    <location>
        <begin position="549"/>
        <end position="571"/>
    </location>
</feature>
<dbReference type="Gene3D" id="2.60.120.200">
    <property type="match status" value="1"/>
</dbReference>
<dbReference type="OrthoDB" id="1938156at2759"/>
<evidence type="ECO:0008006" key="13">
    <source>
        <dbReference type="Google" id="ProtNLM"/>
    </source>
</evidence>
<dbReference type="SUPFAM" id="SSF49899">
    <property type="entry name" value="Concanavalin A-like lectins/glucanases"/>
    <property type="match status" value="1"/>
</dbReference>
<accession>A0A4C2E763</accession>
<sequence>MHMYTNFLFTFLFMLWNNARTIFQRLPSCKTIISTLKVSKNVISRNAMVTKATLLCAMAIAGGVSAVEGSSNTEVPVLGPLGVKLSPDSFWEDFQNYSNTTELLQKWKVSRLGLRDSSTGETRLMYPATWTLQEPYLLKSFKNDKCLTIETPHSAAMIGRVLENPLTIGDGKKLVVQYEVQLQRNMECGGAFMKLLPPMNGTDLHRYGGSNVPFEVIFGPDKCHPYTNEVHFGLKKTNPFTNKPEAKLLTNAPISSLDGDETVRLYTLIMDSESQDFEIRVNGKVVKAGNLLTEGLFNPPFHSPKKVPDLKAKKPENWDEREFIPDPKATKPDYWDENEPLMIPDDTDVKPDSWDENMPEYIPEPSRFKPKWWNNNRDGEWVAPLVRNPQCFQIAGCGPWQPRMVENPDYWGPWNPPMVENPKYRGKWAPPLIDNPEYSEDLKPGNLENPIGVILFEFWSGSKDLLIDNLYLGHYVEEAESLGNKTFISKKRLQNQQIEAEIIGHRGRIEHPKKPPTMLDYTGGNLNLFDRLSEYGDCLLEKFSEQSSFVQNILGGTILVLILMLTSYFYLKVVYFQQGYSDGAKSKDKNEKKQQPKKSEVESLSVSVDPEQVDADSQSDKTDFTKRRVKQPVK</sequence>
<dbReference type="PANTHER" id="PTHR11073:SF1">
    <property type="entry name" value="CALNEXIN 14D-RELATED"/>
    <property type="match status" value="1"/>
</dbReference>
<keyword evidence="5 9" id="KW-1133">Transmembrane helix</keyword>
<feature type="region of interest" description="Disordered" evidence="10">
    <location>
        <begin position="583"/>
        <end position="634"/>
    </location>
</feature>
<evidence type="ECO:0000256" key="6">
    <source>
        <dbReference type="ARBA" id="ARBA00023136"/>
    </source>
</evidence>
<dbReference type="PRINTS" id="PR00626">
    <property type="entry name" value="CALRETICULIN"/>
</dbReference>
<evidence type="ECO:0000256" key="7">
    <source>
        <dbReference type="ARBA" id="ARBA00023186"/>
    </source>
</evidence>
<dbReference type="PANTHER" id="PTHR11073">
    <property type="entry name" value="CALRETICULIN AND CALNEXIN"/>
    <property type="match status" value="1"/>
</dbReference>
<evidence type="ECO:0000256" key="9">
    <source>
        <dbReference type="RuleBase" id="RU362126"/>
    </source>
</evidence>
<dbReference type="InterPro" id="IPR009033">
    <property type="entry name" value="Calreticulin/calnexin_P_dom_sf"/>
</dbReference>
<dbReference type="SUPFAM" id="SSF63887">
    <property type="entry name" value="P-domain of calnexin/calreticulin"/>
    <property type="match status" value="2"/>
</dbReference>
<evidence type="ECO:0000313" key="11">
    <source>
        <dbReference type="EMBL" id="GCF00016.1"/>
    </source>
</evidence>
<evidence type="ECO:0000256" key="8">
    <source>
        <dbReference type="PIRSR" id="PIRSR601580-3"/>
    </source>
</evidence>
<feature type="signal peptide" evidence="9">
    <location>
        <begin position="1"/>
        <end position="21"/>
    </location>
</feature>
<dbReference type="Proteomes" id="UP000301737">
    <property type="component" value="Unassembled WGS sequence"/>
</dbReference>
<dbReference type="GO" id="GO:0006457">
    <property type="term" value="P:protein folding"/>
    <property type="evidence" value="ECO:0007669"/>
    <property type="project" value="InterPro"/>
</dbReference>
<evidence type="ECO:0000256" key="4">
    <source>
        <dbReference type="ARBA" id="ARBA00022824"/>
    </source>
</evidence>
<dbReference type="GO" id="GO:0036503">
    <property type="term" value="P:ERAD pathway"/>
    <property type="evidence" value="ECO:0007669"/>
    <property type="project" value="TreeGrafter"/>
</dbReference>
<feature type="chain" id="PRO_5020860637" description="Calnexin" evidence="9">
    <location>
        <begin position="22"/>
        <end position="634"/>
    </location>
</feature>
<dbReference type="Gene3D" id="2.10.250.10">
    <property type="entry name" value="Calreticulin/calnexin, P domain"/>
    <property type="match status" value="1"/>
</dbReference>
<keyword evidence="6 9" id="KW-0472">Membrane</keyword>
<comment type="subcellular location">
    <subcellularLocation>
        <location evidence="1">Endoplasmic reticulum membrane</location>
        <topology evidence="1">Single-pass membrane protein</topology>
    </subcellularLocation>
</comment>
<dbReference type="InterPro" id="IPR013320">
    <property type="entry name" value="ConA-like_dom_sf"/>
</dbReference>
<evidence type="ECO:0000256" key="2">
    <source>
        <dbReference type="ARBA" id="ARBA00010983"/>
    </source>
</evidence>
<keyword evidence="9" id="KW-0732">Signal</keyword>
<feature type="disulfide bond" evidence="8">
    <location>
        <begin position="188"/>
        <end position="223"/>
    </location>
</feature>
<keyword evidence="4 9" id="KW-0256">Endoplasmic reticulum</keyword>
<dbReference type="AlphaFoldDB" id="A0A4C2E763"/>
<keyword evidence="8" id="KW-1015">Disulfide bond</keyword>
<gene>
    <name evidence="11" type="ORF">ZYGM_003481</name>
</gene>
<evidence type="ECO:0000256" key="3">
    <source>
        <dbReference type="ARBA" id="ARBA00022692"/>
    </source>
</evidence>
<keyword evidence="12" id="KW-1185">Reference proteome</keyword>
<name>A0A4C2E763_9SACH</name>
<dbReference type="GO" id="GO:0005789">
    <property type="term" value="C:endoplasmic reticulum membrane"/>
    <property type="evidence" value="ECO:0007669"/>
    <property type="project" value="UniProtKB-SubCell"/>
</dbReference>
<evidence type="ECO:0000256" key="5">
    <source>
        <dbReference type="ARBA" id="ARBA00022989"/>
    </source>
</evidence>
<evidence type="ECO:0000256" key="1">
    <source>
        <dbReference type="ARBA" id="ARBA00004389"/>
    </source>
</evidence>
<organism evidence="11 12">
    <name type="scientific">Zygosaccharomyces mellis</name>
    <dbReference type="NCBI Taxonomy" id="42258"/>
    <lineage>
        <taxon>Eukaryota</taxon>
        <taxon>Fungi</taxon>
        <taxon>Dikarya</taxon>
        <taxon>Ascomycota</taxon>
        <taxon>Saccharomycotina</taxon>
        <taxon>Saccharomycetes</taxon>
        <taxon>Saccharomycetales</taxon>
        <taxon>Saccharomycetaceae</taxon>
        <taxon>Zygosaccharomyces</taxon>
    </lineage>
</organism>
<comment type="similarity">
    <text evidence="2 9">Belongs to the calreticulin family.</text>
</comment>
<reference evidence="11 12" key="1">
    <citation type="submission" date="2019-01" db="EMBL/GenBank/DDBJ databases">
        <title>Draft Genome Sequencing of Zygosaccharomyces mellis Ca-7.</title>
        <authorList>
            <person name="Shiwa Y."/>
            <person name="Kanesaki Y."/>
            <person name="Ishige T."/>
            <person name="Mura K."/>
            <person name="Hori T."/>
            <person name="Tamura T."/>
        </authorList>
    </citation>
    <scope>NUCLEOTIDE SEQUENCE [LARGE SCALE GENOMIC DNA]</scope>
    <source>
        <strain evidence="11 12">Ca-7</strain>
    </source>
</reference>
<evidence type="ECO:0000313" key="12">
    <source>
        <dbReference type="Proteomes" id="UP000301737"/>
    </source>
</evidence>
<feature type="compositionally biased region" description="Basic and acidic residues" evidence="10">
    <location>
        <begin position="322"/>
        <end position="334"/>
    </location>
</feature>
<dbReference type="GO" id="GO:0005509">
    <property type="term" value="F:calcium ion binding"/>
    <property type="evidence" value="ECO:0007669"/>
    <property type="project" value="InterPro"/>
</dbReference>
<dbReference type="Pfam" id="PF00262">
    <property type="entry name" value="Calreticulin"/>
    <property type="match status" value="1"/>
</dbReference>
<feature type="compositionally biased region" description="Basic and acidic residues" evidence="10">
    <location>
        <begin position="584"/>
        <end position="601"/>
    </location>
</feature>
<protein>
    <recommendedName>
        <fullName evidence="13">Calnexin</fullName>
    </recommendedName>
</protein>
<comment type="caution">
    <text evidence="11">The sequence shown here is derived from an EMBL/GenBank/DDBJ whole genome shotgun (WGS) entry which is preliminary data.</text>
</comment>
<proteinExistence type="inferred from homology"/>
<dbReference type="EMBL" id="BIMX01000014">
    <property type="protein sequence ID" value="GCF00016.1"/>
    <property type="molecule type" value="Genomic_DNA"/>
</dbReference>